<proteinExistence type="predicted"/>
<protein>
    <submittedName>
        <fullName evidence="2">Uncharacterized protein</fullName>
    </submittedName>
</protein>
<feature type="compositionally biased region" description="Basic and acidic residues" evidence="1">
    <location>
        <begin position="41"/>
        <end position="52"/>
    </location>
</feature>
<dbReference type="EMBL" id="JAAOLE020000001">
    <property type="protein sequence ID" value="NVI46446.1"/>
    <property type="molecule type" value="Genomic_DNA"/>
</dbReference>
<name>A0A973W2Q0_9BRAD</name>
<accession>A0A973W2Q0</accession>
<feature type="region of interest" description="Disordered" evidence="1">
    <location>
        <begin position="41"/>
        <end position="64"/>
    </location>
</feature>
<dbReference type="RefSeq" id="WP_166205768.1">
    <property type="nucleotide sequence ID" value="NZ_CP088285.1"/>
</dbReference>
<reference evidence="2" key="1">
    <citation type="submission" date="2020-06" db="EMBL/GenBank/DDBJ databases">
        <title>Whole Genome Sequence of Bradyrhizobium sp. Strain 1S1.</title>
        <authorList>
            <person name="Bromfield E.S.P."/>
            <person name="Cloutier S."/>
        </authorList>
    </citation>
    <scope>NUCLEOTIDE SEQUENCE [LARGE SCALE GENOMIC DNA]</scope>
    <source>
        <strain evidence="2">1S1</strain>
    </source>
</reference>
<evidence type="ECO:0000256" key="1">
    <source>
        <dbReference type="SAM" id="MobiDB-lite"/>
    </source>
</evidence>
<evidence type="ECO:0000313" key="2">
    <source>
        <dbReference type="EMBL" id="NVI46446.1"/>
    </source>
</evidence>
<comment type="caution">
    <text evidence="2">The sequence shown here is derived from an EMBL/GenBank/DDBJ whole genome shotgun (WGS) entry which is preliminary data.</text>
</comment>
<organism evidence="2">
    <name type="scientific">Bradyrhizobium septentrionale</name>
    <dbReference type="NCBI Taxonomy" id="1404411"/>
    <lineage>
        <taxon>Bacteria</taxon>
        <taxon>Pseudomonadati</taxon>
        <taxon>Pseudomonadota</taxon>
        <taxon>Alphaproteobacteria</taxon>
        <taxon>Hyphomicrobiales</taxon>
        <taxon>Nitrobacteraceae</taxon>
        <taxon>Bradyrhizobium</taxon>
    </lineage>
</organism>
<dbReference type="AlphaFoldDB" id="A0A973W2Q0"/>
<sequence length="81" mass="9120">MTNLGPLQRYRDALIDVDQPASAYAIALVNILKRMAEIESRSVTKSHYRDLGPDEQDEPPTGDTYNELWDAVLDEIKAITT</sequence>
<gene>
    <name evidence="2" type="ORF">HAP48_026505</name>
</gene>